<keyword evidence="1 4" id="KW-0963">Cytoplasm</keyword>
<gene>
    <name evidence="4" type="primary">pdxJ</name>
    <name evidence="6" type="ORF">FDW42_07375</name>
    <name evidence="7" type="ORF">FVD16_09600</name>
</gene>
<dbReference type="AlphaFoldDB" id="A0AAX2UHR1"/>
<dbReference type="InterPro" id="IPR004569">
    <property type="entry name" value="PyrdxlP_synth_PdxJ"/>
</dbReference>
<feature type="binding site" evidence="4">
    <location>
        <position position="6"/>
    </location>
    <ligand>
        <name>3-amino-2-oxopropyl phosphate</name>
        <dbReference type="ChEBI" id="CHEBI:57279"/>
    </ligand>
</feature>
<comment type="caution">
    <text evidence="6">The sequence shown here is derived from an EMBL/GenBank/DDBJ whole genome shotgun (WGS) entry which is preliminary data.</text>
</comment>
<reference evidence="6 8" key="1">
    <citation type="submission" date="2019-05" db="EMBL/GenBank/DDBJ databases">
        <title>Draft genomes of eight strains of Campylobacter helveticus isolated from cats and a dog in New Zealand.</title>
        <authorList>
            <person name="Bojanic K."/>
            <person name="Midwinter A.C."/>
            <person name="Biggs P.J."/>
            <person name="Acke E."/>
            <person name="Cornelius A.J."/>
            <person name="Marshall J.C."/>
        </authorList>
    </citation>
    <scope>NUCLEOTIDE SEQUENCE [LARGE SCALE GENOMIC DNA]</scope>
    <source>
        <strain evidence="6 8">ACP123b</strain>
    </source>
</reference>
<feature type="binding site" evidence="4">
    <location>
        <begin position="230"/>
        <end position="231"/>
    </location>
    <ligand>
        <name>3-amino-2-oxopropyl phosphate</name>
        <dbReference type="ChEBI" id="CHEBI:57279"/>
    </ligand>
</feature>
<dbReference type="EMBL" id="VDBS01000054">
    <property type="protein sequence ID" value="TNB56503.1"/>
    <property type="molecule type" value="Genomic_DNA"/>
</dbReference>
<evidence type="ECO:0000256" key="2">
    <source>
        <dbReference type="ARBA" id="ARBA00022679"/>
    </source>
</evidence>
<reference evidence="7 9" key="2">
    <citation type="submission" date="2019-08" db="EMBL/GenBank/DDBJ databases">
        <title>Rapid identification of Enteric Bacteria from Whole Genome Sequences (WGS) using Average Nucleotide Identity (ANI).</title>
        <authorList>
            <person name="Lane C."/>
        </authorList>
    </citation>
    <scope>NUCLEOTIDE SEQUENCE [LARGE SCALE GENOMIC DNA]</scope>
    <source>
        <strain evidence="7 9">D4984</strain>
    </source>
</reference>
<dbReference type="PANTHER" id="PTHR30456:SF0">
    <property type="entry name" value="PYRIDOXINE 5'-PHOSPHATE SYNTHASE"/>
    <property type="match status" value="1"/>
</dbReference>
<protein>
    <recommendedName>
        <fullName evidence="4 5">Pyridoxine 5'-phosphate synthase</fullName>
        <shortName evidence="4">PNP synthase</shortName>
        <ecNumber evidence="4 5">2.6.99.2</ecNumber>
    </recommendedName>
</protein>
<feature type="binding site" evidence="4">
    <location>
        <position position="17"/>
    </location>
    <ligand>
        <name>3-amino-2-oxopropyl phosphate</name>
        <dbReference type="ChEBI" id="CHEBI:57279"/>
    </ligand>
</feature>
<dbReference type="GeneID" id="52036726"/>
<dbReference type="Proteomes" id="UP000321317">
    <property type="component" value="Unassembled WGS sequence"/>
</dbReference>
<dbReference type="GO" id="GO:0008615">
    <property type="term" value="P:pyridoxine biosynthetic process"/>
    <property type="evidence" value="ECO:0007669"/>
    <property type="project" value="UniProtKB-UniRule"/>
</dbReference>
<dbReference type="EMBL" id="VRMA01000077">
    <property type="protein sequence ID" value="TXK54267.1"/>
    <property type="molecule type" value="Genomic_DNA"/>
</dbReference>
<comment type="subunit">
    <text evidence="4">Homooctamer; tetramer of dimers.</text>
</comment>
<dbReference type="NCBIfam" id="NF003627">
    <property type="entry name" value="PRK05265.1-5"/>
    <property type="match status" value="1"/>
</dbReference>
<evidence type="ECO:0000313" key="9">
    <source>
        <dbReference type="Proteomes" id="UP000321317"/>
    </source>
</evidence>
<feature type="site" description="Transition state stabilizer" evidence="4">
    <location>
        <position position="147"/>
    </location>
</feature>
<comment type="similarity">
    <text evidence="4">Belongs to the PNP synthase family.</text>
</comment>
<comment type="pathway">
    <text evidence="4">Cofactor biosynthesis; pyridoxine 5'-phosphate biosynthesis; pyridoxine 5'-phosphate from D-erythrose 4-phosphate: step 5/5.</text>
</comment>
<dbReference type="InterPro" id="IPR036130">
    <property type="entry name" value="Pyridoxine-5'_phos_synth"/>
</dbReference>
<dbReference type="SUPFAM" id="SSF63892">
    <property type="entry name" value="Pyridoxine 5'-phosphate synthase"/>
    <property type="match status" value="1"/>
</dbReference>
<dbReference type="Gene3D" id="3.20.20.70">
    <property type="entry name" value="Aldolase class I"/>
    <property type="match status" value="1"/>
</dbReference>
<dbReference type="RefSeq" id="WP_082199667.1">
    <property type="nucleotide sequence ID" value="NZ_CP020478.1"/>
</dbReference>
<feature type="binding site" evidence="4">
    <location>
        <position position="48"/>
    </location>
    <ligand>
        <name>1-deoxy-D-xylulose 5-phosphate</name>
        <dbReference type="ChEBI" id="CHEBI:57792"/>
    </ligand>
</feature>
<feature type="binding site" evidence="4">
    <location>
        <begin position="8"/>
        <end position="9"/>
    </location>
    <ligand>
        <name>1-deoxy-D-xylulose 5-phosphate</name>
        <dbReference type="ChEBI" id="CHEBI:57792"/>
    </ligand>
</feature>
<organism evidence="6 8">
    <name type="scientific">Campylobacter helveticus</name>
    <dbReference type="NCBI Taxonomy" id="28898"/>
    <lineage>
        <taxon>Bacteria</taxon>
        <taxon>Pseudomonadati</taxon>
        <taxon>Campylobacterota</taxon>
        <taxon>Epsilonproteobacteria</taxon>
        <taxon>Campylobacterales</taxon>
        <taxon>Campylobacteraceae</taxon>
        <taxon>Campylobacter</taxon>
    </lineage>
</organism>
<dbReference type="NCBIfam" id="TIGR00559">
    <property type="entry name" value="pdxJ"/>
    <property type="match status" value="1"/>
</dbReference>
<dbReference type="GO" id="GO:0033856">
    <property type="term" value="F:pyridoxine 5'-phosphate synthase activity"/>
    <property type="evidence" value="ECO:0007669"/>
    <property type="project" value="UniProtKB-UniRule"/>
</dbReference>
<comment type="catalytic activity">
    <reaction evidence="4">
        <text>3-amino-2-oxopropyl phosphate + 1-deoxy-D-xylulose 5-phosphate = pyridoxine 5'-phosphate + phosphate + 2 H2O + H(+)</text>
        <dbReference type="Rhea" id="RHEA:15265"/>
        <dbReference type="ChEBI" id="CHEBI:15377"/>
        <dbReference type="ChEBI" id="CHEBI:15378"/>
        <dbReference type="ChEBI" id="CHEBI:43474"/>
        <dbReference type="ChEBI" id="CHEBI:57279"/>
        <dbReference type="ChEBI" id="CHEBI:57792"/>
        <dbReference type="ChEBI" id="CHEBI:58589"/>
        <dbReference type="EC" id="2.6.99.2"/>
    </reaction>
</comment>
<keyword evidence="3 4" id="KW-0664">Pyridoxine biosynthesis</keyword>
<dbReference type="Proteomes" id="UP000306813">
    <property type="component" value="Unassembled WGS sequence"/>
</dbReference>
<dbReference type="PANTHER" id="PTHR30456">
    <property type="entry name" value="PYRIDOXINE 5'-PHOSPHATE SYNTHASE"/>
    <property type="match status" value="1"/>
</dbReference>
<dbReference type="KEGG" id="chv:CHELV3228_0822"/>
<dbReference type="CDD" id="cd00003">
    <property type="entry name" value="PNPsynthase"/>
    <property type="match status" value="1"/>
</dbReference>
<dbReference type="GO" id="GO:0005829">
    <property type="term" value="C:cytosol"/>
    <property type="evidence" value="ECO:0007669"/>
    <property type="project" value="TreeGrafter"/>
</dbReference>
<evidence type="ECO:0000256" key="5">
    <source>
        <dbReference type="NCBIfam" id="TIGR00559"/>
    </source>
</evidence>
<comment type="function">
    <text evidence="4">Catalyzes the complicated ring closure reaction between the two acyclic compounds 1-deoxy-D-xylulose-5-phosphate (DXP) and 3-amino-2-oxopropyl phosphate (1-amino-acetone-3-phosphate or AAP) to form pyridoxine 5'-phosphate (PNP) and inorganic phosphate.</text>
</comment>
<keyword evidence="2 4" id="KW-0808">Transferase</keyword>
<feature type="binding site" evidence="4">
    <location>
        <position position="98"/>
    </location>
    <ligand>
        <name>1-deoxy-D-xylulose 5-phosphate</name>
        <dbReference type="ChEBI" id="CHEBI:57792"/>
    </ligand>
</feature>
<name>A0AAX2UHR1_9BACT</name>
<proteinExistence type="inferred from homology"/>
<dbReference type="InterPro" id="IPR013785">
    <property type="entry name" value="Aldolase_TIM"/>
</dbReference>
<dbReference type="NCBIfam" id="NF003625">
    <property type="entry name" value="PRK05265.1-3"/>
    <property type="match status" value="1"/>
</dbReference>
<evidence type="ECO:0000256" key="3">
    <source>
        <dbReference type="ARBA" id="ARBA00023096"/>
    </source>
</evidence>
<comment type="subcellular location">
    <subcellularLocation>
        <location evidence="4">Cytoplasm</location>
    </subcellularLocation>
</comment>
<feature type="active site" description="Proton acceptor" evidence="4">
    <location>
        <position position="41"/>
    </location>
</feature>
<evidence type="ECO:0000313" key="8">
    <source>
        <dbReference type="Proteomes" id="UP000306813"/>
    </source>
</evidence>
<keyword evidence="9" id="KW-1185">Reference proteome</keyword>
<evidence type="ECO:0000256" key="4">
    <source>
        <dbReference type="HAMAP-Rule" id="MF_00279"/>
    </source>
</evidence>
<feature type="active site" description="Proton acceptor" evidence="4">
    <location>
        <position position="68"/>
    </location>
</feature>
<sequence length="258" mass="29374">MLLGFNIDHIAVLREARRVNSPDVLEAAFLSANFCEQITLHIREDRRHTQEDDLENLVKFCKVPINLECSSDETMIKIALKHKPDRVTLVPEKREELTTEGGLNLDNDRLKKSIEALQNENIEVSLFINPTPKDVERSKELGADFIELHTGHFANLYNALFSNISKTPYKVLEMDKKTLELSLKEELAKLEFCAKKGANLNLKVAAGHGLDYKNTKEILFIKEICELNIGQSIVARAVFVGLERALLEMRTLLNEFSR</sequence>
<feature type="active site" description="Proton donor" evidence="4">
    <location>
        <position position="208"/>
    </location>
</feature>
<evidence type="ECO:0000256" key="1">
    <source>
        <dbReference type="ARBA" id="ARBA00022490"/>
    </source>
</evidence>
<dbReference type="Pfam" id="PF03740">
    <property type="entry name" value="PdxJ"/>
    <property type="match status" value="1"/>
</dbReference>
<accession>A0AAX2UHR1</accession>
<dbReference type="HAMAP" id="MF_00279">
    <property type="entry name" value="PdxJ"/>
    <property type="match status" value="1"/>
</dbReference>
<evidence type="ECO:0000313" key="6">
    <source>
        <dbReference type="EMBL" id="TNB56503.1"/>
    </source>
</evidence>
<feature type="binding site" evidence="4">
    <location>
        <position position="209"/>
    </location>
    <ligand>
        <name>3-amino-2-oxopropyl phosphate</name>
        <dbReference type="ChEBI" id="CHEBI:57279"/>
    </ligand>
</feature>
<evidence type="ECO:0000313" key="7">
    <source>
        <dbReference type="EMBL" id="TXK54267.1"/>
    </source>
</evidence>
<dbReference type="EC" id="2.6.99.2" evidence="4 5"/>
<feature type="binding site" evidence="4">
    <location>
        <position position="43"/>
    </location>
    <ligand>
        <name>1-deoxy-D-xylulose 5-phosphate</name>
        <dbReference type="ChEBI" id="CHEBI:57792"/>
    </ligand>
</feature>